<reference evidence="8" key="1">
    <citation type="submission" date="2022-10" db="EMBL/GenBank/DDBJ databases">
        <title>Chitinophaga sp. nov., isolated from soil.</title>
        <authorList>
            <person name="Jeon C.O."/>
        </authorList>
    </citation>
    <scope>NUCLEOTIDE SEQUENCE</scope>
    <source>
        <strain evidence="8">R8</strain>
    </source>
</reference>
<dbReference type="PIRSF" id="PIRSF002211">
    <property type="entry name" value="Ribosomal_L30_bac-type"/>
    <property type="match status" value="1"/>
</dbReference>
<comment type="subunit">
    <text evidence="2 5">Part of the 50S ribosomal subunit.</text>
</comment>
<name>A0ABY6J698_9BACT</name>
<accession>A0ABY6J698</accession>
<organism evidence="8 9">
    <name type="scientific">Chitinophaga horti</name>
    <dbReference type="NCBI Taxonomy" id="2920382"/>
    <lineage>
        <taxon>Bacteria</taxon>
        <taxon>Pseudomonadati</taxon>
        <taxon>Bacteroidota</taxon>
        <taxon>Chitinophagia</taxon>
        <taxon>Chitinophagales</taxon>
        <taxon>Chitinophagaceae</taxon>
        <taxon>Chitinophaga</taxon>
    </lineage>
</organism>
<dbReference type="CDD" id="cd01658">
    <property type="entry name" value="Ribosomal_L30"/>
    <property type="match status" value="1"/>
</dbReference>
<evidence type="ECO:0000256" key="4">
    <source>
        <dbReference type="ARBA" id="ARBA00023274"/>
    </source>
</evidence>
<evidence type="ECO:0000313" key="9">
    <source>
        <dbReference type="Proteomes" id="UP001162741"/>
    </source>
</evidence>
<keyword evidence="3 5" id="KW-0689">Ribosomal protein</keyword>
<dbReference type="InterPro" id="IPR016082">
    <property type="entry name" value="Ribosomal_uL30_ferredoxin-like"/>
</dbReference>
<dbReference type="PROSITE" id="PS00634">
    <property type="entry name" value="RIBOSOMAL_L30"/>
    <property type="match status" value="1"/>
</dbReference>
<evidence type="ECO:0000259" key="7">
    <source>
        <dbReference type="Pfam" id="PF00327"/>
    </source>
</evidence>
<dbReference type="NCBIfam" id="TIGR01308">
    <property type="entry name" value="rpmD_bact"/>
    <property type="match status" value="1"/>
</dbReference>
<proteinExistence type="inferred from homology"/>
<comment type="similarity">
    <text evidence="1 5 6">Belongs to the universal ribosomal protein uL30 family.</text>
</comment>
<dbReference type="InterPro" id="IPR018038">
    <property type="entry name" value="Ribosomal_uL30_CS"/>
</dbReference>
<keyword evidence="4 5" id="KW-0687">Ribonucleoprotein</keyword>
<dbReference type="PANTHER" id="PTHR15892:SF2">
    <property type="entry name" value="LARGE RIBOSOMAL SUBUNIT PROTEIN UL30M"/>
    <property type="match status" value="1"/>
</dbReference>
<dbReference type="Gene3D" id="3.30.1390.20">
    <property type="entry name" value="Ribosomal protein L30, ferredoxin-like fold domain"/>
    <property type="match status" value="1"/>
</dbReference>
<dbReference type="RefSeq" id="WP_264281725.1">
    <property type="nucleotide sequence ID" value="NZ_CP107006.1"/>
</dbReference>
<evidence type="ECO:0000256" key="3">
    <source>
        <dbReference type="ARBA" id="ARBA00022980"/>
    </source>
</evidence>
<gene>
    <name evidence="5 8" type="primary">rpmD</name>
    <name evidence="8" type="ORF">MKQ68_01110</name>
</gene>
<protein>
    <recommendedName>
        <fullName evidence="5">Large ribosomal subunit protein uL30</fullName>
    </recommendedName>
</protein>
<dbReference type="InterPro" id="IPR005996">
    <property type="entry name" value="Ribosomal_uL30_bac-type"/>
</dbReference>
<evidence type="ECO:0000256" key="6">
    <source>
        <dbReference type="RuleBase" id="RU003734"/>
    </source>
</evidence>
<evidence type="ECO:0000313" key="8">
    <source>
        <dbReference type="EMBL" id="UYQ93699.1"/>
    </source>
</evidence>
<dbReference type="Proteomes" id="UP001162741">
    <property type="component" value="Chromosome"/>
</dbReference>
<dbReference type="Pfam" id="PF00327">
    <property type="entry name" value="Ribosomal_L30"/>
    <property type="match status" value="1"/>
</dbReference>
<feature type="domain" description="Large ribosomal subunit protein uL30-like ferredoxin-like fold" evidence="7">
    <location>
        <begin position="4"/>
        <end position="54"/>
    </location>
</feature>
<sequence length="61" mass="6852">MAKIKITQVKSGIDRPERQKLTLQALGIRKMNQSVEVEATPQILGMVRKVNHLVKVEEVNG</sequence>
<evidence type="ECO:0000256" key="1">
    <source>
        <dbReference type="ARBA" id="ARBA00007594"/>
    </source>
</evidence>
<dbReference type="PANTHER" id="PTHR15892">
    <property type="entry name" value="MITOCHONDRIAL RIBOSOMAL PROTEIN L30"/>
    <property type="match status" value="1"/>
</dbReference>
<evidence type="ECO:0000256" key="5">
    <source>
        <dbReference type="HAMAP-Rule" id="MF_01371"/>
    </source>
</evidence>
<dbReference type="GO" id="GO:0005840">
    <property type="term" value="C:ribosome"/>
    <property type="evidence" value="ECO:0007669"/>
    <property type="project" value="UniProtKB-KW"/>
</dbReference>
<dbReference type="SUPFAM" id="SSF55129">
    <property type="entry name" value="Ribosomal protein L30p/L7e"/>
    <property type="match status" value="1"/>
</dbReference>
<dbReference type="InterPro" id="IPR036919">
    <property type="entry name" value="Ribo_uL30_ferredoxin-like_sf"/>
</dbReference>
<keyword evidence="9" id="KW-1185">Reference proteome</keyword>
<dbReference type="EMBL" id="CP107006">
    <property type="protein sequence ID" value="UYQ93699.1"/>
    <property type="molecule type" value="Genomic_DNA"/>
</dbReference>
<dbReference type="HAMAP" id="MF_01371_B">
    <property type="entry name" value="Ribosomal_uL30_B"/>
    <property type="match status" value="1"/>
</dbReference>
<evidence type="ECO:0000256" key="2">
    <source>
        <dbReference type="ARBA" id="ARBA00011838"/>
    </source>
</evidence>